<proteinExistence type="predicted"/>
<feature type="transmembrane region" description="Helical" evidence="1">
    <location>
        <begin position="241"/>
        <end position="263"/>
    </location>
</feature>
<evidence type="ECO:0000313" key="2">
    <source>
        <dbReference type="EMBL" id="MPL87261.1"/>
    </source>
</evidence>
<protein>
    <submittedName>
        <fullName evidence="2">Uncharacterized protein</fullName>
    </submittedName>
</protein>
<comment type="caution">
    <text evidence="2">The sequence shown here is derived from an EMBL/GenBank/DDBJ whole genome shotgun (WGS) entry which is preliminary data.</text>
</comment>
<dbReference type="AlphaFoldDB" id="A0A644V7S6"/>
<keyword evidence="1" id="KW-1133">Transmembrane helix</keyword>
<feature type="transmembrane region" description="Helical" evidence="1">
    <location>
        <begin position="205"/>
        <end position="226"/>
    </location>
</feature>
<feature type="transmembrane region" description="Helical" evidence="1">
    <location>
        <begin position="126"/>
        <end position="146"/>
    </location>
</feature>
<evidence type="ECO:0000256" key="1">
    <source>
        <dbReference type="SAM" id="Phobius"/>
    </source>
</evidence>
<sequence>MKKKSLFKKIIATIFLLIISFVNFNTVSFAQNSQDVAGQAVQSIEGLSDPKRGLMPCDPYSENKDEQCTPKDAVTLVKKLGQVALYIIIIALFVMLVIGGLGYIYYGKSPQYLNKWKKYIKNSVVAILLIVGVIGLVLGILAAVGFDQQVLGFLKQILAQTDFSFFNHAYAQEIPAPAPGPEGEYTNFFPRETVGSLILKIIKVIINYIVAPALVLSTIWAGFLFVKAEGNPQKLTEAKKFAVRVVVGIVVAAAAATIVNVILNSLNEVTNKVNSEIGTTQSE</sequence>
<keyword evidence="1" id="KW-0472">Membrane</keyword>
<name>A0A644V7S6_9ZZZZ</name>
<dbReference type="EMBL" id="VSSQ01000235">
    <property type="protein sequence ID" value="MPL87261.1"/>
    <property type="molecule type" value="Genomic_DNA"/>
</dbReference>
<organism evidence="2">
    <name type="scientific">bioreactor metagenome</name>
    <dbReference type="NCBI Taxonomy" id="1076179"/>
    <lineage>
        <taxon>unclassified sequences</taxon>
        <taxon>metagenomes</taxon>
        <taxon>ecological metagenomes</taxon>
    </lineage>
</organism>
<reference evidence="2" key="1">
    <citation type="submission" date="2019-08" db="EMBL/GenBank/DDBJ databases">
        <authorList>
            <person name="Kucharzyk K."/>
            <person name="Murdoch R.W."/>
            <person name="Higgins S."/>
            <person name="Loffler F."/>
        </authorList>
    </citation>
    <scope>NUCLEOTIDE SEQUENCE</scope>
</reference>
<dbReference type="Pfam" id="PF18895">
    <property type="entry name" value="T4SS_pilin"/>
    <property type="match status" value="1"/>
</dbReference>
<gene>
    <name evidence="2" type="ORF">SDC9_33261</name>
</gene>
<dbReference type="InterPro" id="IPR043993">
    <property type="entry name" value="T4SS_pilin"/>
</dbReference>
<accession>A0A644V7S6</accession>
<feature type="transmembrane region" description="Helical" evidence="1">
    <location>
        <begin position="83"/>
        <end position="106"/>
    </location>
</feature>
<keyword evidence="1" id="KW-0812">Transmembrane</keyword>